<dbReference type="Pfam" id="PF19278">
    <property type="entry name" value="Hydant_A_C"/>
    <property type="match status" value="1"/>
</dbReference>
<dbReference type="GO" id="GO:0005829">
    <property type="term" value="C:cytosol"/>
    <property type="evidence" value="ECO:0007669"/>
    <property type="project" value="TreeGrafter"/>
</dbReference>
<dbReference type="InterPro" id="IPR002821">
    <property type="entry name" value="Hydantoinase_A"/>
</dbReference>
<dbReference type="PANTHER" id="PTHR11365:SF23">
    <property type="entry name" value="HYPOTHETICAL 5-OXOPROLINASE (EUROFUNG)-RELATED"/>
    <property type="match status" value="1"/>
</dbReference>
<dbReference type="InterPro" id="IPR045079">
    <property type="entry name" value="Oxoprolinase-like"/>
</dbReference>
<dbReference type="KEGG" id="dae:Dtox_4193"/>
<dbReference type="AlphaFoldDB" id="C8VZB6"/>
<evidence type="ECO:0000259" key="3">
    <source>
        <dbReference type="Pfam" id="PF19278"/>
    </source>
</evidence>
<feature type="domain" description="Hydantoinase/oxoprolinase N-terminal" evidence="2">
    <location>
        <begin position="14"/>
        <end position="62"/>
    </location>
</feature>
<reference evidence="4 5" key="1">
    <citation type="journal article" date="2009" name="Stand. Genomic Sci.">
        <title>Complete genome sequence of Desulfotomaculum acetoxidans type strain (5575).</title>
        <authorList>
            <person name="Spring S."/>
            <person name="Lapidus A."/>
            <person name="Schroder M."/>
            <person name="Gleim D."/>
            <person name="Sims D."/>
            <person name="Meincke L."/>
            <person name="Glavina Del Rio T."/>
            <person name="Tice H."/>
            <person name="Copeland A."/>
            <person name="Cheng J.F."/>
            <person name="Lucas S."/>
            <person name="Chen F."/>
            <person name="Nolan M."/>
            <person name="Bruce D."/>
            <person name="Goodwin L."/>
            <person name="Pitluck S."/>
            <person name="Ivanova N."/>
            <person name="Mavromatis K."/>
            <person name="Mikhailova N."/>
            <person name="Pati A."/>
            <person name="Chen A."/>
            <person name="Palaniappan K."/>
            <person name="Land M."/>
            <person name="Hauser L."/>
            <person name="Chang Y.J."/>
            <person name="Jeffries C.D."/>
            <person name="Chain P."/>
            <person name="Saunders E."/>
            <person name="Brettin T."/>
            <person name="Detter J.C."/>
            <person name="Goker M."/>
            <person name="Bristow J."/>
            <person name="Eisen J.A."/>
            <person name="Markowitz V."/>
            <person name="Hugenholtz P."/>
            <person name="Kyrpides N.C."/>
            <person name="Klenk H.P."/>
            <person name="Han C."/>
        </authorList>
    </citation>
    <scope>NUCLEOTIDE SEQUENCE [LARGE SCALE GENOMIC DNA]</scope>
    <source>
        <strain evidence="5">ATCC 49208 / DSM 771 / VKM B-1644</strain>
    </source>
</reference>
<organism evidence="4 5">
    <name type="scientific">Desulfofarcimen acetoxidans (strain ATCC 49208 / DSM 771 / KCTC 5769 / VKM B-1644 / 5575)</name>
    <name type="common">Desulfotomaculum acetoxidans</name>
    <dbReference type="NCBI Taxonomy" id="485916"/>
    <lineage>
        <taxon>Bacteria</taxon>
        <taxon>Bacillati</taxon>
        <taxon>Bacillota</taxon>
        <taxon>Clostridia</taxon>
        <taxon>Eubacteriales</taxon>
        <taxon>Peptococcaceae</taxon>
        <taxon>Desulfofarcimen</taxon>
    </lineage>
</organism>
<name>C8VZB6_DESAS</name>
<proteinExistence type="predicted"/>
<keyword evidence="5" id="KW-1185">Reference proteome</keyword>
<dbReference type="SUPFAM" id="SSF53067">
    <property type="entry name" value="Actin-like ATPase domain"/>
    <property type="match status" value="1"/>
</dbReference>
<evidence type="ECO:0000259" key="2">
    <source>
        <dbReference type="Pfam" id="PF05378"/>
    </source>
</evidence>
<evidence type="ECO:0000259" key="1">
    <source>
        <dbReference type="Pfam" id="PF01968"/>
    </source>
</evidence>
<dbReference type="GO" id="GO:0006749">
    <property type="term" value="P:glutathione metabolic process"/>
    <property type="evidence" value="ECO:0007669"/>
    <property type="project" value="TreeGrafter"/>
</dbReference>
<dbReference type="Pfam" id="PF05378">
    <property type="entry name" value="Hydant_A_N"/>
    <property type="match status" value="2"/>
</dbReference>
<dbReference type="HOGENOM" id="CLU_002157_1_2_9"/>
<dbReference type="Pfam" id="PF01968">
    <property type="entry name" value="Hydantoinase_A"/>
    <property type="match status" value="1"/>
</dbReference>
<dbReference type="STRING" id="485916.Dtox_4193"/>
<dbReference type="EMBL" id="CP001720">
    <property type="protein sequence ID" value="ACV64861.1"/>
    <property type="molecule type" value="Genomic_DNA"/>
</dbReference>
<gene>
    <name evidence="4" type="ordered locus">Dtox_4193</name>
</gene>
<dbReference type="Proteomes" id="UP000002217">
    <property type="component" value="Chromosome"/>
</dbReference>
<feature type="domain" description="Acetophenone carboxylase-like C-terminal" evidence="3">
    <location>
        <begin position="590"/>
        <end position="756"/>
    </location>
</feature>
<dbReference type="InterPro" id="IPR008040">
    <property type="entry name" value="Hydant_A_N"/>
</dbReference>
<accession>C8VZB6</accession>
<dbReference type="OrthoDB" id="9768323at2"/>
<feature type="domain" description="Hydantoinase A/oxoprolinase" evidence="1">
    <location>
        <begin position="288"/>
        <end position="575"/>
    </location>
</feature>
<evidence type="ECO:0000313" key="5">
    <source>
        <dbReference type="Proteomes" id="UP000002217"/>
    </source>
</evidence>
<dbReference type="GO" id="GO:0017168">
    <property type="term" value="F:5-oxoprolinase (ATP-hydrolyzing) activity"/>
    <property type="evidence" value="ECO:0007669"/>
    <property type="project" value="UniProtKB-EC"/>
</dbReference>
<dbReference type="PANTHER" id="PTHR11365">
    <property type="entry name" value="5-OXOPROLINASE RELATED"/>
    <property type="match status" value="1"/>
</dbReference>
<sequence>MEKGSIYMRIKYKLSVDTGGTFTDLCLLREDNGEFLATKVSSTPADPAEAVIKGIKKIISLAEERLFDIESGSQALSGEINAKSYTGKVSQKDVAGQKDCLTGGSSLGRLIKRFSGISASVTEDAASANKDLRKGNLLESVEMDINFFLHGTTVATNALLQGFGARSALLITRGFRDLLYIGRQNRPHLYDFWAIKPEPLIPRHLTFEVTERILACGGVHLSLEEEEVQRIIEQIKEKGVDSVAVSFLHSYINPVHEQRVKELFNAGFPQINVTLSSEILPEFREYERTSTAVINALVQPEVDRYLGTLEQQLAGAGLEGGFYVMQSNGGVISARQAREQSVRTVLSGPAGGVLAGVWLSRITGRRNLITADMGGTSMDICLIHNGVPRYTNEGEIGGYPLRLPMVDVHTIGAGGGSIAWIDAGGALRVGPRSAGASPGPACYGLGGDEPTVTDANLVLGRLRPYAALAGDRLLNLELARKILAEKIAEPLKLTVEKAAEGIIQVVNAGMLRAMRVVSVQRGYDPREFVLTAFGGAGPLHAVELARELGMSQVLVPRCPGVNSAFGMLAADVRHDYVRTRLAMLEELEPEELDANFKELALTALAELQAEGFAEQDCVLQRFLDLRYAGQSYELTIAAPARISRPDINILKTEFHYVHEKTYGFKRKETPLQLVALRLVATGKLPQIAPFMLPEDFKEPLPVEQREVIFDGMPLLTPVYNRQVLGRNTVITGPAVIEQPDAAALIWPGDLGRCDKWGNLIIELGN</sequence>
<feature type="domain" description="Hydantoinase/oxoprolinase N-terminal" evidence="2">
    <location>
        <begin position="139"/>
        <end position="264"/>
    </location>
</feature>
<protein>
    <submittedName>
        <fullName evidence="4">5-oxoprolinase (ATP-hydrolyzing)</fullName>
        <ecNumber evidence="4">3.5.2.9</ecNumber>
    </submittedName>
</protein>
<dbReference type="InterPro" id="IPR043129">
    <property type="entry name" value="ATPase_NBD"/>
</dbReference>
<keyword evidence="4" id="KW-0378">Hydrolase</keyword>
<dbReference type="EC" id="3.5.2.9" evidence="4"/>
<evidence type="ECO:0000313" key="4">
    <source>
        <dbReference type="EMBL" id="ACV64861.1"/>
    </source>
</evidence>
<dbReference type="eggNOG" id="COG0145">
    <property type="taxonomic scope" value="Bacteria"/>
</dbReference>
<dbReference type="InterPro" id="IPR049517">
    <property type="entry name" value="ACX-like_C"/>
</dbReference>